<keyword evidence="3" id="KW-1185">Reference proteome</keyword>
<evidence type="ECO:0000313" key="3">
    <source>
        <dbReference type="Proteomes" id="UP000326268"/>
    </source>
</evidence>
<dbReference type="AlphaFoldDB" id="A0A5N7ADQ9"/>
<dbReference type="OrthoDB" id="4445591at2759"/>
<evidence type="ECO:0000256" key="1">
    <source>
        <dbReference type="SAM" id="MobiDB-lite"/>
    </source>
</evidence>
<feature type="compositionally biased region" description="Low complexity" evidence="1">
    <location>
        <begin position="190"/>
        <end position="202"/>
    </location>
</feature>
<dbReference type="Proteomes" id="UP000326268">
    <property type="component" value="Unassembled WGS sequence"/>
</dbReference>
<dbReference type="GeneID" id="43656628"/>
<reference evidence="2 3" key="1">
    <citation type="submission" date="2019-04" db="EMBL/GenBank/DDBJ databases">
        <title>Friends and foes A comparative genomics studyof 23 Aspergillus species from section Flavi.</title>
        <authorList>
            <consortium name="DOE Joint Genome Institute"/>
            <person name="Kjaerbolling I."/>
            <person name="Vesth T."/>
            <person name="Frisvad J.C."/>
            <person name="Nybo J.L."/>
            <person name="Theobald S."/>
            <person name="Kildgaard S."/>
            <person name="Isbrandt T."/>
            <person name="Kuo A."/>
            <person name="Sato A."/>
            <person name="Lyhne E.K."/>
            <person name="Kogle M.E."/>
            <person name="Wiebenga A."/>
            <person name="Kun R.S."/>
            <person name="Lubbers R.J."/>
            <person name="Makela M.R."/>
            <person name="Barry K."/>
            <person name="Chovatia M."/>
            <person name="Clum A."/>
            <person name="Daum C."/>
            <person name="Haridas S."/>
            <person name="He G."/>
            <person name="LaButti K."/>
            <person name="Lipzen A."/>
            <person name="Mondo S."/>
            <person name="Riley R."/>
            <person name="Salamov A."/>
            <person name="Simmons B.A."/>
            <person name="Magnuson J.K."/>
            <person name="Henrissat B."/>
            <person name="Mortensen U.H."/>
            <person name="Larsen T.O."/>
            <person name="Devries R.P."/>
            <person name="Grigoriev I.V."/>
            <person name="Machida M."/>
            <person name="Baker S.E."/>
            <person name="Andersen M.R."/>
        </authorList>
    </citation>
    <scope>NUCLEOTIDE SEQUENCE [LARGE SCALE GENOMIC DNA]</scope>
    <source>
        <strain evidence="2 3">CBS 763.97</strain>
    </source>
</reference>
<evidence type="ECO:0000313" key="2">
    <source>
        <dbReference type="EMBL" id="KAE8366760.1"/>
    </source>
</evidence>
<gene>
    <name evidence="2" type="ORF">BDV27DRAFT_155651</name>
</gene>
<protein>
    <submittedName>
        <fullName evidence="2">Uncharacterized protein</fullName>
    </submittedName>
</protein>
<accession>A0A5N7ADQ9</accession>
<feature type="region of interest" description="Disordered" evidence="1">
    <location>
        <begin position="177"/>
        <end position="205"/>
    </location>
</feature>
<feature type="compositionally biased region" description="Polar residues" evidence="1">
    <location>
        <begin position="177"/>
        <end position="189"/>
    </location>
</feature>
<sequence>MSVATKCSLYWVDLDDFVIERDNDTATCNSDMTKCVIIGPSGDKLDATCDSTLQYSGIANPSYSKYFCVCGSKAVSVPENVNCADKCYNLSHPFTTCNYLDIYNGFTSGGSSTIILEDMCDAYRCDVSGVNCTSDGSWLYQCDNRKHGSPGISSTHSYVCNCTGPAAVPSGYSGKPNGTSCGQSSETPVSPSQSTASQTSSSDQMPVYPSMPVVLGILFALSAIC</sequence>
<dbReference type="RefSeq" id="XP_031929841.1">
    <property type="nucleotide sequence ID" value="XM_032072182.1"/>
</dbReference>
<dbReference type="EMBL" id="ML737608">
    <property type="protein sequence ID" value="KAE8366760.1"/>
    <property type="molecule type" value="Genomic_DNA"/>
</dbReference>
<organism evidence="2 3">
    <name type="scientific">Aspergillus caelatus</name>
    <dbReference type="NCBI Taxonomy" id="61420"/>
    <lineage>
        <taxon>Eukaryota</taxon>
        <taxon>Fungi</taxon>
        <taxon>Dikarya</taxon>
        <taxon>Ascomycota</taxon>
        <taxon>Pezizomycotina</taxon>
        <taxon>Eurotiomycetes</taxon>
        <taxon>Eurotiomycetidae</taxon>
        <taxon>Eurotiales</taxon>
        <taxon>Aspergillaceae</taxon>
        <taxon>Aspergillus</taxon>
        <taxon>Aspergillus subgen. Circumdati</taxon>
    </lineage>
</organism>
<proteinExistence type="predicted"/>
<name>A0A5N7ADQ9_9EURO</name>